<evidence type="ECO:0000313" key="2">
    <source>
        <dbReference type="Proteomes" id="UP000215914"/>
    </source>
</evidence>
<protein>
    <submittedName>
        <fullName evidence="1">P-loop containing nucleoside triphosphate hydrolase</fullName>
    </submittedName>
</protein>
<keyword evidence="1" id="KW-0378">Hydrolase</keyword>
<dbReference type="GO" id="GO:0016787">
    <property type="term" value="F:hydrolase activity"/>
    <property type="evidence" value="ECO:0007669"/>
    <property type="project" value="UniProtKB-KW"/>
</dbReference>
<dbReference type="EMBL" id="MNCJ02000324">
    <property type="protein sequence ID" value="KAF5791725.1"/>
    <property type="molecule type" value="Genomic_DNA"/>
</dbReference>
<sequence length="111" mass="11941">MDEIYDTLAERLVPTAASGTNTSLTHIVGLAGPPGAAKTTVALEVAKSVNKLWPQKASGFASQVEPPESAVVLPMDGFHLYHHQLNSVEDPKEAYARRGGELLHSYHISCF</sequence>
<accession>A0A9K3I878</accession>
<organism evidence="1 2">
    <name type="scientific">Helianthus annuus</name>
    <name type="common">Common sunflower</name>
    <dbReference type="NCBI Taxonomy" id="4232"/>
    <lineage>
        <taxon>Eukaryota</taxon>
        <taxon>Viridiplantae</taxon>
        <taxon>Streptophyta</taxon>
        <taxon>Embryophyta</taxon>
        <taxon>Tracheophyta</taxon>
        <taxon>Spermatophyta</taxon>
        <taxon>Magnoliopsida</taxon>
        <taxon>eudicotyledons</taxon>
        <taxon>Gunneridae</taxon>
        <taxon>Pentapetalae</taxon>
        <taxon>asterids</taxon>
        <taxon>campanulids</taxon>
        <taxon>Asterales</taxon>
        <taxon>Asteraceae</taxon>
        <taxon>Asteroideae</taxon>
        <taxon>Heliantheae alliance</taxon>
        <taxon>Heliantheae</taxon>
        <taxon>Helianthus</taxon>
    </lineage>
</organism>
<proteinExistence type="predicted"/>
<dbReference type="Proteomes" id="UP000215914">
    <property type="component" value="Unassembled WGS sequence"/>
</dbReference>
<dbReference type="OrthoDB" id="6362633at2759"/>
<evidence type="ECO:0000313" key="1">
    <source>
        <dbReference type="EMBL" id="KAF5791725.1"/>
    </source>
</evidence>
<dbReference type="AlphaFoldDB" id="A0A9K3I878"/>
<reference evidence="1" key="2">
    <citation type="submission" date="2020-06" db="EMBL/GenBank/DDBJ databases">
        <title>Helianthus annuus Genome sequencing and assembly Release 2.</title>
        <authorList>
            <person name="Gouzy J."/>
            <person name="Langlade N."/>
            <person name="Munos S."/>
        </authorList>
    </citation>
    <scope>NUCLEOTIDE SEQUENCE</scope>
    <source>
        <tissue evidence="1">Leaves</tissue>
    </source>
</reference>
<dbReference type="InterPro" id="IPR027417">
    <property type="entry name" value="P-loop_NTPase"/>
</dbReference>
<dbReference type="Gramene" id="mRNA:HanXRQr2_Chr09g0398061">
    <property type="protein sequence ID" value="mRNA:HanXRQr2_Chr09g0398061"/>
    <property type="gene ID" value="HanXRQr2_Chr09g0398061"/>
</dbReference>
<keyword evidence="2" id="KW-1185">Reference proteome</keyword>
<reference evidence="1" key="1">
    <citation type="journal article" date="2017" name="Nature">
        <title>The sunflower genome provides insights into oil metabolism, flowering and Asterid evolution.</title>
        <authorList>
            <person name="Badouin H."/>
            <person name="Gouzy J."/>
            <person name="Grassa C.J."/>
            <person name="Murat F."/>
            <person name="Staton S.E."/>
            <person name="Cottret L."/>
            <person name="Lelandais-Briere C."/>
            <person name="Owens G.L."/>
            <person name="Carrere S."/>
            <person name="Mayjonade B."/>
            <person name="Legrand L."/>
            <person name="Gill N."/>
            <person name="Kane N.C."/>
            <person name="Bowers J.E."/>
            <person name="Hubner S."/>
            <person name="Bellec A."/>
            <person name="Berard A."/>
            <person name="Berges H."/>
            <person name="Blanchet N."/>
            <person name="Boniface M.C."/>
            <person name="Brunel D."/>
            <person name="Catrice O."/>
            <person name="Chaidir N."/>
            <person name="Claudel C."/>
            <person name="Donnadieu C."/>
            <person name="Faraut T."/>
            <person name="Fievet G."/>
            <person name="Helmstetter N."/>
            <person name="King M."/>
            <person name="Knapp S.J."/>
            <person name="Lai Z."/>
            <person name="Le Paslier M.C."/>
            <person name="Lippi Y."/>
            <person name="Lorenzon L."/>
            <person name="Mandel J.R."/>
            <person name="Marage G."/>
            <person name="Marchand G."/>
            <person name="Marquand E."/>
            <person name="Bret-Mestries E."/>
            <person name="Morien E."/>
            <person name="Nambeesan S."/>
            <person name="Nguyen T."/>
            <person name="Pegot-Espagnet P."/>
            <person name="Pouilly N."/>
            <person name="Raftis F."/>
            <person name="Sallet E."/>
            <person name="Schiex T."/>
            <person name="Thomas J."/>
            <person name="Vandecasteele C."/>
            <person name="Vares D."/>
            <person name="Vear F."/>
            <person name="Vautrin S."/>
            <person name="Crespi M."/>
            <person name="Mangin B."/>
            <person name="Burke J.M."/>
            <person name="Salse J."/>
            <person name="Munos S."/>
            <person name="Vincourt P."/>
            <person name="Rieseberg L.H."/>
            <person name="Langlade N.B."/>
        </authorList>
    </citation>
    <scope>NUCLEOTIDE SEQUENCE</scope>
    <source>
        <tissue evidence="1">Leaves</tissue>
    </source>
</reference>
<comment type="caution">
    <text evidence="1">The sequence shown here is derived from an EMBL/GenBank/DDBJ whole genome shotgun (WGS) entry which is preliminary data.</text>
</comment>
<name>A0A9K3I878_HELAN</name>
<gene>
    <name evidence="1" type="ORF">HanXRQr2_Chr09g0398061</name>
</gene>
<dbReference type="SUPFAM" id="SSF52540">
    <property type="entry name" value="P-loop containing nucleoside triphosphate hydrolases"/>
    <property type="match status" value="1"/>
</dbReference>
<dbReference type="Gene3D" id="3.40.50.300">
    <property type="entry name" value="P-loop containing nucleotide triphosphate hydrolases"/>
    <property type="match status" value="2"/>
</dbReference>